<organism evidence="2 3">
    <name type="scientific">Ceratitis capitata</name>
    <name type="common">Mediterranean fruit fly</name>
    <name type="synonym">Tephritis capitata</name>
    <dbReference type="NCBI Taxonomy" id="7213"/>
    <lineage>
        <taxon>Eukaryota</taxon>
        <taxon>Metazoa</taxon>
        <taxon>Ecdysozoa</taxon>
        <taxon>Arthropoda</taxon>
        <taxon>Hexapoda</taxon>
        <taxon>Insecta</taxon>
        <taxon>Pterygota</taxon>
        <taxon>Neoptera</taxon>
        <taxon>Endopterygota</taxon>
        <taxon>Diptera</taxon>
        <taxon>Brachycera</taxon>
        <taxon>Muscomorpha</taxon>
        <taxon>Tephritoidea</taxon>
        <taxon>Tephritidae</taxon>
        <taxon>Ceratitis</taxon>
        <taxon>Ceratitis</taxon>
    </lineage>
</organism>
<proteinExistence type="predicted"/>
<dbReference type="AlphaFoldDB" id="A0A811UB92"/>
<comment type="caution">
    <text evidence="2">The sequence shown here is derived from an EMBL/GenBank/DDBJ whole genome shotgun (WGS) entry which is preliminary data.</text>
</comment>
<name>A0A811UB92_CERCA</name>
<evidence type="ECO:0000313" key="2">
    <source>
        <dbReference type="EMBL" id="CAD6996532.1"/>
    </source>
</evidence>
<protein>
    <submittedName>
        <fullName evidence="2">(Mediterranean fruit fly) hypothetical protein</fullName>
    </submittedName>
</protein>
<feature type="non-terminal residue" evidence="2">
    <location>
        <position position="1"/>
    </location>
</feature>
<evidence type="ECO:0000313" key="3">
    <source>
        <dbReference type="Proteomes" id="UP000606786"/>
    </source>
</evidence>
<sequence>PDKSEECFAQKSASFSMKSNTIRERPGYLGESMTKYSQHTRQTRNTQTVNGTQRQI</sequence>
<evidence type="ECO:0000256" key="1">
    <source>
        <dbReference type="SAM" id="MobiDB-lite"/>
    </source>
</evidence>
<accession>A0A811UB92</accession>
<feature type="region of interest" description="Disordered" evidence="1">
    <location>
        <begin position="34"/>
        <end position="56"/>
    </location>
</feature>
<dbReference type="EMBL" id="CAJHJT010000001">
    <property type="protein sequence ID" value="CAD6996532.1"/>
    <property type="molecule type" value="Genomic_DNA"/>
</dbReference>
<reference evidence="2" key="1">
    <citation type="submission" date="2020-11" db="EMBL/GenBank/DDBJ databases">
        <authorList>
            <person name="Whitehead M."/>
        </authorList>
    </citation>
    <scope>NUCLEOTIDE SEQUENCE</scope>
    <source>
        <strain evidence="2">EGII</strain>
    </source>
</reference>
<dbReference type="Proteomes" id="UP000606786">
    <property type="component" value="Unassembled WGS sequence"/>
</dbReference>
<gene>
    <name evidence="2" type="ORF">CCAP1982_LOCUS5200</name>
</gene>
<keyword evidence="3" id="KW-1185">Reference proteome</keyword>